<name>A0A8T3AV20_DENNO</name>
<reference evidence="2" key="1">
    <citation type="journal article" date="2022" name="Front. Genet.">
        <title>Chromosome-Scale Assembly of the Dendrobium nobile Genome Provides Insights Into the Molecular Mechanism of the Biosynthesis of the Medicinal Active Ingredient of Dendrobium.</title>
        <authorList>
            <person name="Xu Q."/>
            <person name="Niu S.-C."/>
            <person name="Li K.-L."/>
            <person name="Zheng P.-J."/>
            <person name="Zhang X.-J."/>
            <person name="Jia Y."/>
            <person name="Liu Y."/>
            <person name="Niu Y.-X."/>
            <person name="Yu L.-H."/>
            <person name="Chen D.-F."/>
            <person name="Zhang G.-Q."/>
        </authorList>
    </citation>
    <scope>NUCLEOTIDE SEQUENCE</scope>
    <source>
        <tissue evidence="2">Leaf</tissue>
    </source>
</reference>
<evidence type="ECO:0000313" key="2">
    <source>
        <dbReference type="EMBL" id="KAI0499904.1"/>
    </source>
</evidence>
<keyword evidence="3" id="KW-1185">Reference proteome</keyword>
<protein>
    <submittedName>
        <fullName evidence="2">Uncharacterized protein</fullName>
    </submittedName>
</protein>
<gene>
    <name evidence="2" type="ORF">KFK09_018112</name>
</gene>
<dbReference type="AlphaFoldDB" id="A0A8T3AV20"/>
<comment type="caution">
    <text evidence="2">The sequence shown here is derived from an EMBL/GenBank/DDBJ whole genome shotgun (WGS) entry which is preliminary data.</text>
</comment>
<dbReference type="EMBL" id="JAGYWB010000013">
    <property type="protein sequence ID" value="KAI0499904.1"/>
    <property type="molecule type" value="Genomic_DNA"/>
</dbReference>
<evidence type="ECO:0000256" key="1">
    <source>
        <dbReference type="SAM" id="MobiDB-lite"/>
    </source>
</evidence>
<proteinExistence type="predicted"/>
<organism evidence="2 3">
    <name type="scientific">Dendrobium nobile</name>
    <name type="common">Orchid</name>
    <dbReference type="NCBI Taxonomy" id="94219"/>
    <lineage>
        <taxon>Eukaryota</taxon>
        <taxon>Viridiplantae</taxon>
        <taxon>Streptophyta</taxon>
        <taxon>Embryophyta</taxon>
        <taxon>Tracheophyta</taxon>
        <taxon>Spermatophyta</taxon>
        <taxon>Magnoliopsida</taxon>
        <taxon>Liliopsida</taxon>
        <taxon>Asparagales</taxon>
        <taxon>Orchidaceae</taxon>
        <taxon>Epidendroideae</taxon>
        <taxon>Malaxideae</taxon>
        <taxon>Dendrobiinae</taxon>
        <taxon>Dendrobium</taxon>
    </lineage>
</organism>
<evidence type="ECO:0000313" key="3">
    <source>
        <dbReference type="Proteomes" id="UP000829196"/>
    </source>
</evidence>
<accession>A0A8T3AV20</accession>
<feature type="region of interest" description="Disordered" evidence="1">
    <location>
        <begin position="1"/>
        <end position="24"/>
    </location>
</feature>
<sequence>MSGQKLTPLPLHKDFHSPKNSHSSQEQSVKNFFLIFTHYPNTIACASIYRPQNKRNSKDKHAPKAYIGLLPQVRVKKGEMHK</sequence>
<dbReference type="Proteomes" id="UP000829196">
    <property type="component" value="Unassembled WGS sequence"/>
</dbReference>